<dbReference type="GO" id="GO:0003723">
    <property type="term" value="F:RNA binding"/>
    <property type="evidence" value="ECO:0007669"/>
    <property type="project" value="UniProtKB-UniRule"/>
</dbReference>
<feature type="domain" description="RRM" evidence="4">
    <location>
        <begin position="12"/>
        <end position="83"/>
    </location>
</feature>
<dbReference type="SUPFAM" id="SSF54928">
    <property type="entry name" value="RNA-binding domain, RBD"/>
    <property type="match status" value="1"/>
</dbReference>
<name>A0A8H7UBB6_MORIS</name>
<keyword evidence="1" id="KW-0479">Metal-binding</keyword>
<dbReference type="Gene3D" id="3.30.70.330">
    <property type="match status" value="1"/>
</dbReference>
<dbReference type="SMART" id="SM00343">
    <property type="entry name" value="ZnF_C2HC"/>
    <property type="match status" value="2"/>
</dbReference>
<evidence type="ECO:0000256" key="3">
    <source>
        <dbReference type="SAM" id="MobiDB-lite"/>
    </source>
</evidence>
<organism evidence="6 7">
    <name type="scientific">Mortierella isabellina</name>
    <name type="common">Filamentous fungus</name>
    <name type="synonym">Umbelopsis isabellina</name>
    <dbReference type="NCBI Taxonomy" id="91625"/>
    <lineage>
        <taxon>Eukaryota</taxon>
        <taxon>Fungi</taxon>
        <taxon>Fungi incertae sedis</taxon>
        <taxon>Mucoromycota</taxon>
        <taxon>Mucoromycotina</taxon>
        <taxon>Umbelopsidomycetes</taxon>
        <taxon>Umbelopsidales</taxon>
        <taxon>Umbelopsidaceae</taxon>
        <taxon>Umbelopsis</taxon>
    </lineage>
</organism>
<dbReference type="PANTHER" id="PTHR48038:SF1">
    <property type="entry name" value="RIBONUCLEOPROTEIN RB97D"/>
    <property type="match status" value="1"/>
</dbReference>
<reference evidence="6" key="1">
    <citation type="submission" date="2020-12" db="EMBL/GenBank/DDBJ databases">
        <title>Metabolic potential, ecology and presence of endohyphal bacteria is reflected in genomic diversity of Mucoromycotina.</title>
        <authorList>
            <person name="Muszewska A."/>
            <person name="Okrasinska A."/>
            <person name="Steczkiewicz K."/>
            <person name="Drgas O."/>
            <person name="Orlowska M."/>
            <person name="Perlinska-Lenart U."/>
            <person name="Aleksandrzak-Piekarczyk T."/>
            <person name="Szatraj K."/>
            <person name="Zielenkiewicz U."/>
            <person name="Pilsyk S."/>
            <person name="Malc E."/>
            <person name="Mieczkowski P."/>
            <person name="Kruszewska J.S."/>
            <person name="Biernat P."/>
            <person name="Pawlowska J."/>
        </authorList>
    </citation>
    <scope>NUCLEOTIDE SEQUENCE</scope>
    <source>
        <strain evidence="6">WA0000067209</strain>
    </source>
</reference>
<dbReference type="PROSITE" id="PS50158">
    <property type="entry name" value="ZF_CCHC"/>
    <property type="match status" value="2"/>
</dbReference>
<accession>A0A8H7UBB6</accession>
<dbReference type="Gene3D" id="4.10.60.10">
    <property type="entry name" value="Zinc finger, CCHC-type"/>
    <property type="match status" value="1"/>
</dbReference>
<feature type="domain" description="CCHC-type" evidence="5">
    <location>
        <begin position="92"/>
        <end position="107"/>
    </location>
</feature>
<evidence type="ECO:0000256" key="2">
    <source>
        <dbReference type="PROSITE-ProRule" id="PRU00176"/>
    </source>
</evidence>
<keyword evidence="1" id="KW-0863">Zinc-finger</keyword>
<feature type="compositionally biased region" description="Basic and acidic residues" evidence="3">
    <location>
        <begin position="134"/>
        <end position="147"/>
    </location>
</feature>
<dbReference type="OrthoDB" id="1099063at2759"/>
<evidence type="ECO:0000313" key="7">
    <source>
        <dbReference type="Proteomes" id="UP000654370"/>
    </source>
</evidence>
<dbReference type="GO" id="GO:0008270">
    <property type="term" value="F:zinc ion binding"/>
    <property type="evidence" value="ECO:0007669"/>
    <property type="project" value="UniProtKB-KW"/>
</dbReference>
<gene>
    <name evidence="6" type="ORF">INT43_002121</name>
</gene>
<protein>
    <submittedName>
        <fullName evidence="6">Uncharacterized protein</fullName>
    </submittedName>
</protein>
<dbReference type="EMBL" id="JAEPQZ010000007">
    <property type="protein sequence ID" value="KAG2179271.1"/>
    <property type="molecule type" value="Genomic_DNA"/>
</dbReference>
<dbReference type="Pfam" id="PF00076">
    <property type="entry name" value="RRM_1"/>
    <property type="match status" value="1"/>
</dbReference>
<dbReference type="PROSITE" id="PS50102">
    <property type="entry name" value="RRM"/>
    <property type="match status" value="1"/>
</dbReference>
<sequence length="282" mass="32070">MATSGSKARLSPAVYVGHVSSRIIRRDLEELFEKFGRVLGVEIKHGGFAFIDFEDARDAEDAVREMNGYVLNGDRLVVEISKRAASGEGSGCFLCGDSGHWARDCPDASERGMDVRSGKCFRCGHSGHLAKYCRGEPSSDYRREPNHYRRRSPPPYDRRSYGYHGRSRSPPPYDRRPSYISARTPPDYYRRGRSRTPPRYGRSRSPVDYYSRGRSRTPPGYGRSRSPRGYPQSRSPRYYGRSASPYDDPREPVRGRSPYSRDYPADGDRSPLPPPVDDLIDR</sequence>
<dbReference type="AlphaFoldDB" id="A0A8H7UBB6"/>
<feature type="domain" description="CCHC-type" evidence="5">
    <location>
        <begin position="119"/>
        <end position="134"/>
    </location>
</feature>
<evidence type="ECO:0000256" key="1">
    <source>
        <dbReference type="PROSITE-ProRule" id="PRU00047"/>
    </source>
</evidence>
<evidence type="ECO:0000313" key="6">
    <source>
        <dbReference type="EMBL" id="KAG2179271.1"/>
    </source>
</evidence>
<proteinExistence type="predicted"/>
<evidence type="ECO:0000259" key="4">
    <source>
        <dbReference type="PROSITE" id="PS50102"/>
    </source>
</evidence>
<feature type="region of interest" description="Disordered" evidence="3">
    <location>
        <begin position="134"/>
        <end position="282"/>
    </location>
</feature>
<dbReference type="InterPro" id="IPR000504">
    <property type="entry name" value="RRM_dom"/>
</dbReference>
<dbReference type="Pfam" id="PF00098">
    <property type="entry name" value="zf-CCHC"/>
    <property type="match status" value="1"/>
</dbReference>
<keyword evidence="7" id="KW-1185">Reference proteome</keyword>
<keyword evidence="1" id="KW-0862">Zinc</keyword>
<keyword evidence="2" id="KW-0694">RNA-binding</keyword>
<dbReference type="SMART" id="SM00360">
    <property type="entry name" value="RRM"/>
    <property type="match status" value="1"/>
</dbReference>
<dbReference type="InterPro" id="IPR035979">
    <property type="entry name" value="RBD_domain_sf"/>
</dbReference>
<dbReference type="SUPFAM" id="SSF57756">
    <property type="entry name" value="Retrovirus zinc finger-like domains"/>
    <property type="match status" value="1"/>
</dbReference>
<dbReference type="PANTHER" id="PTHR48038">
    <property type="entry name" value="RIBONUCLEOPROTEIN RB97D"/>
    <property type="match status" value="1"/>
</dbReference>
<dbReference type="InterPro" id="IPR001878">
    <property type="entry name" value="Znf_CCHC"/>
</dbReference>
<evidence type="ECO:0000259" key="5">
    <source>
        <dbReference type="PROSITE" id="PS50158"/>
    </source>
</evidence>
<dbReference type="Proteomes" id="UP000654370">
    <property type="component" value="Unassembled WGS sequence"/>
</dbReference>
<dbReference type="InterPro" id="IPR012677">
    <property type="entry name" value="Nucleotide-bd_a/b_plait_sf"/>
</dbReference>
<comment type="caution">
    <text evidence="6">The sequence shown here is derived from an EMBL/GenBank/DDBJ whole genome shotgun (WGS) entry which is preliminary data.</text>
</comment>
<dbReference type="InterPro" id="IPR036875">
    <property type="entry name" value="Znf_CCHC_sf"/>
</dbReference>